<evidence type="ECO:0000313" key="2">
    <source>
        <dbReference type="EMBL" id="KAG0144740.1"/>
    </source>
</evidence>
<keyword evidence="1" id="KW-0812">Transmembrane</keyword>
<keyword evidence="1" id="KW-1133">Transmembrane helix</keyword>
<comment type="caution">
    <text evidence="2">The sequence shown here is derived from an EMBL/GenBank/DDBJ whole genome shotgun (WGS) entry which is preliminary data.</text>
</comment>
<feature type="transmembrane region" description="Helical" evidence="1">
    <location>
        <begin position="44"/>
        <end position="71"/>
    </location>
</feature>
<accession>A0A9P6NJK2</accession>
<dbReference type="AlphaFoldDB" id="A0A9P6NJK2"/>
<feature type="transmembrane region" description="Helical" evidence="1">
    <location>
        <begin position="269"/>
        <end position="294"/>
    </location>
</feature>
<proteinExistence type="predicted"/>
<feature type="transmembrane region" description="Helical" evidence="1">
    <location>
        <begin position="185"/>
        <end position="205"/>
    </location>
</feature>
<feature type="transmembrane region" description="Helical" evidence="1">
    <location>
        <begin position="142"/>
        <end position="164"/>
    </location>
</feature>
<dbReference type="EMBL" id="MU167289">
    <property type="protein sequence ID" value="KAG0144740.1"/>
    <property type="molecule type" value="Genomic_DNA"/>
</dbReference>
<evidence type="ECO:0000313" key="3">
    <source>
        <dbReference type="Proteomes" id="UP000886653"/>
    </source>
</evidence>
<organism evidence="2 3">
    <name type="scientific">Cronartium quercuum f. sp. fusiforme G11</name>
    <dbReference type="NCBI Taxonomy" id="708437"/>
    <lineage>
        <taxon>Eukaryota</taxon>
        <taxon>Fungi</taxon>
        <taxon>Dikarya</taxon>
        <taxon>Basidiomycota</taxon>
        <taxon>Pucciniomycotina</taxon>
        <taxon>Pucciniomycetes</taxon>
        <taxon>Pucciniales</taxon>
        <taxon>Coleosporiaceae</taxon>
        <taxon>Cronartium</taxon>
    </lineage>
</organism>
<evidence type="ECO:0000256" key="1">
    <source>
        <dbReference type="SAM" id="Phobius"/>
    </source>
</evidence>
<keyword evidence="1" id="KW-0472">Membrane</keyword>
<feature type="transmembrane region" description="Helical" evidence="1">
    <location>
        <begin position="347"/>
        <end position="373"/>
    </location>
</feature>
<dbReference type="OrthoDB" id="2507392at2759"/>
<name>A0A9P6NJK2_9BASI</name>
<sequence length="474" mass="54515">MTYLSDYDILKRVSTRIPNNIQNPYEAYADYFREKRHPVVSPKIFGVMIAFTIINLITILLCIFWIVLPILTSAKRRTKYLWLTQTTYLQSETRPCLVPNSVLTVALAQVLSTLACVVYTILDYVRLKGDHSLGTFLAIWIQLVWLLEFYAAWISCWSAFCTFLSSPTHLVSISSRTRRFFNPRLLNYIFVAFPVTVTVIALAWMTEIKIVAEVEKEHYDNVLQYLDLMQLLWKPGTKLDLLDSPTFVRMSLKKISSWRAFVTMRRWNFYSWAMIMTVTFLFHSSAAILLINLLRTCSTKLKEVDFSKTKVERYKDDEDKYDSLSVSDVTTLDALSLEGSMKRGHRYILGHSILVNLASCYTASLTYALGVYAKQTINHPEWRSLASWLYLVSGAIVTISMLLQSWRIFTDLDVIIPAMVQTDSRASWITVPDRDNSRDSVDDVGFDELVVGPTVQRAHVAVRHQPVLVVRKAF</sequence>
<feature type="transmembrane region" description="Helical" evidence="1">
    <location>
        <begin position="385"/>
        <end position="403"/>
    </location>
</feature>
<keyword evidence="3" id="KW-1185">Reference proteome</keyword>
<protein>
    <submittedName>
        <fullName evidence="2">Uncharacterized protein</fullName>
    </submittedName>
</protein>
<gene>
    <name evidence="2" type="ORF">CROQUDRAFT_608919</name>
</gene>
<reference evidence="2" key="1">
    <citation type="submission" date="2013-11" db="EMBL/GenBank/DDBJ databases">
        <title>Genome sequence of the fusiform rust pathogen reveals effectors for host alternation and coevolution with pine.</title>
        <authorList>
            <consortium name="DOE Joint Genome Institute"/>
            <person name="Smith K."/>
            <person name="Pendleton A."/>
            <person name="Kubisiak T."/>
            <person name="Anderson C."/>
            <person name="Salamov A."/>
            <person name="Aerts A."/>
            <person name="Riley R."/>
            <person name="Clum A."/>
            <person name="Lindquist E."/>
            <person name="Ence D."/>
            <person name="Campbell M."/>
            <person name="Kronenberg Z."/>
            <person name="Feau N."/>
            <person name="Dhillon B."/>
            <person name="Hamelin R."/>
            <person name="Burleigh J."/>
            <person name="Smith J."/>
            <person name="Yandell M."/>
            <person name="Nelson C."/>
            <person name="Grigoriev I."/>
            <person name="Davis J."/>
        </authorList>
    </citation>
    <scope>NUCLEOTIDE SEQUENCE</scope>
    <source>
        <strain evidence="2">G11</strain>
    </source>
</reference>
<dbReference type="Proteomes" id="UP000886653">
    <property type="component" value="Unassembled WGS sequence"/>
</dbReference>
<feature type="transmembrane region" description="Helical" evidence="1">
    <location>
        <begin position="102"/>
        <end position="122"/>
    </location>
</feature>